<dbReference type="InterPro" id="IPR008928">
    <property type="entry name" value="6-hairpin_glycosidase_sf"/>
</dbReference>
<dbReference type="PANTHER" id="PTHR10412">
    <property type="entry name" value="MANNOSYL-OLIGOSACCHARIDE GLUCOSIDASE"/>
    <property type="match status" value="1"/>
</dbReference>
<keyword evidence="2" id="KW-0378">Hydrolase</keyword>
<sequence length="420" mass="48810">MAPLRMKAVEVLQRNSRGAFTVPAHGLYPYQWLWDSAFIALGWTQVDWERAWQELLCLFDYGQGPDGMLPHIVFHEQSRDYFPGPDVWGREARAQPATSGITQPPVVATVVRYLYEKDPDRDRARERARYLFPKLLAFHRWLYHARDPYRTGLVVIVHPWESGMDNSPAWDKPLSRVPVENLPPYERRDVKHVNPEERPRKEDYDRYLSLLYLFRRLEYDPREIYRQSPFKVVDVGFNAILQRANRDLYALAVLLQEDPYEIEEWIVRGEVGLEALWDREAGFYFSWDLVAGEPIAVKTSAGFLPLFAGTPHQGRASLLAQEAERWGEKARYLLPSVDPTSPFFEPGRYWRGPVWINVNWMVAEGFRDYGFAALAARLKADALALMEREGFREYYDPLTGQGRGGEGFSWSAALALFWTR</sequence>
<dbReference type="Pfam" id="PF22422">
    <property type="entry name" value="MGH1-like_GH"/>
    <property type="match status" value="1"/>
</dbReference>
<accession>A0A7R7TDG9</accession>
<dbReference type="Gene3D" id="1.50.10.10">
    <property type="match status" value="1"/>
</dbReference>
<name>A0A7R7TDG9_THETH</name>
<proteinExistence type="inferred from homology"/>
<dbReference type="GO" id="GO:0004573">
    <property type="term" value="F:Glc3Man9GlcNAc2 oligosaccharide glucosidase activity"/>
    <property type="evidence" value="ECO:0007669"/>
    <property type="project" value="InterPro"/>
</dbReference>
<protein>
    <recommendedName>
        <fullName evidence="4">Mannosylglycerate hydrolase MGH1-like glycoside hydrolase domain-containing protein</fullName>
    </recommendedName>
</protein>
<dbReference type="GO" id="GO:0009311">
    <property type="term" value="P:oligosaccharide metabolic process"/>
    <property type="evidence" value="ECO:0007669"/>
    <property type="project" value="InterPro"/>
</dbReference>
<comment type="similarity">
    <text evidence="1">Belongs to the glycosyl hydrolase 63 family.</text>
</comment>
<dbReference type="InterPro" id="IPR054491">
    <property type="entry name" value="MGH1-like_GH"/>
</dbReference>
<dbReference type="PANTHER" id="PTHR10412:SF11">
    <property type="entry name" value="MANNOSYL-OLIGOSACCHARIDE GLUCOSIDASE"/>
    <property type="match status" value="1"/>
</dbReference>
<dbReference type="InterPro" id="IPR004888">
    <property type="entry name" value="Glycoside_hydrolase_63"/>
</dbReference>
<evidence type="ECO:0000256" key="1">
    <source>
        <dbReference type="ARBA" id="ARBA00010833"/>
    </source>
</evidence>
<evidence type="ECO:0000256" key="2">
    <source>
        <dbReference type="ARBA" id="ARBA00022801"/>
    </source>
</evidence>
<dbReference type="AlphaFoldDB" id="A0A7R7TDG9"/>
<dbReference type="SUPFAM" id="SSF48208">
    <property type="entry name" value="Six-hairpin glycosidases"/>
    <property type="match status" value="1"/>
</dbReference>
<evidence type="ECO:0000313" key="6">
    <source>
        <dbReference type="Proteomes" id="UP000596099"/>
    </source>
</evidence>
<evidence type="ECO:0000256" key="3">
    <source>
        <dbReference type="ARBA" id="ARBA00023295"/>
    </source>
</evidence>
<evidence type="ECO:0000313" key="5">
    <source>
        <dbReference type="EMBL" id="BCP66121.1"/>
    </source>
</evidence>
<dbReference type="InterPro" id="IPR012341">
    <property type="entry name" value="6hp_glycosidase-like_sf"/>
</dbReference>
<organism evidence="5 6">
    <name type="scientific">Thermus thermophilus</name>
    <dbReference type="NCBI Taxonomy" id="274"/>
    <lineage>
        <taxon>Bacteria</taxon>
        <taxon>Thermotogati</taxon>
        <taxon>Deinococcota</taxon>
        <taxon>Deinococci</taxon>
        <taxon>Thermales</taxon>
        <taxon>Thermaceae</taxon>
        <taxon>Thermus</taxon>
    </lineage>
</organism>
<dbReference type="EMBL" id="AP024270">
    <property type="protein sequence ID" value="BCP66121.1"/>
    <property type="molecule type" value="Genomic_DNA"/>
</dbReference>
<evidence type="ECO:0000259" key="4">
    <source>
        <dbReference type="Pfam" id="PF22422"/>
    </source>
</evidence>
<keyword evidence="3" id="KW-0326">Glycosidase</keyword>
<feature type="domain" description="Mannosylglycerate hydrolase MGH1-like glycoside hydrolase" evidence="4">
    <location>
        <begin position="28"/>
        <end position="411"/>
    </location>
</feature>
<gene>
    <name evidence="5" type="ORF">TthHB5018_10550</name>
</gene>
<dbReference type="Proteomes" id="UP000596099">
    <property type="component" value="Chromosome"/>
</dbReference>
<reference evidence="6" key="1">
    <citation type="submission" date="2021-01" db="EMBL/GenBank/DDBJ databases">
        <title>Complete Genome Sequence of Thermus thermophilus Strain HB5018, Isolated from Mine Onsen Hot Spring.</title>
        <authorList>
            <person name="Miyazaki K."/>
            <person name="Moriya T."/>
            <person name="Nemoto N."/>
            <person name="Oshima T."/>
            <person name="Yura K."/>
            <person name="Bessho Y."/>
        </authorList>
    </citation>
    <scope>NUCLEOTIDE SEQUENCE [LARGE SCALE GENOMIC DNA]</scope>
    <source>
        <strain evidence="6">HB5018</strain>
    </source>
</reference>
<dbReference type="GO" id="GO:0006487">
    <property type="term" value="P:protein N-linked glycosylation"/>
    <property type="evidence" value="ECO:0007669"/>
    <property type="project" value="TreeGrafter"/>
</dbReference>